<dbReference type="Gene3D" id="3.90.550.10">
    <property type="entry name" value="Spore Coat Polysaccharide Biosynthesis Protein SpsA, Chain A"/>
    <property type="match status" value="1"/>
</dbReference>
<accession>A0A4Y4BAD1</accession>
<sequence>MRTPLVTVILPAKDAGEYIGTTLETLTRQFDDAAAVKLVAIDDGSRDDTGALMQQYAQRFPHATVLRNPTARGLATARNQGLAHVEGDAFCFLDGDDWMQPRRLEVLVSRLRELECDFVRTDHVTVTGGERALIRAPHPWRDRVTSPRDAILPENESTMVDYPYAWAGLFHRRVIDSGLAAFPEGLFTAEDRPWIWRLHLQAESFAVVDAPALLYRRGVATSLTQVRDRRQLDFARAMNEVISVVEQDAEAERFLPKVVWTALALSSHHLVRARRMSPPLRREMRAAIRDMLGRLPADDVSAVLGRFDGPRRRVLARILRQTGRAA</sequence>
<dbReference type="Proteomes" id="UP000317410">
    <property type="component" value="Unassembled WGS sequence"/>
</dbReference>
<dbReference type="CDD" id="cd00761">
    <property type="entry name" value="Glyco_tranf_GTA_type"/>
    <property type="match status" value="1"/>
</dbReference>
<dbReference type="InterPro" id="IPR029044">
    <property type="entry name" value="Nucleotide-diphossugar_trans"/>
</dbReference>
<proteinExistence type="predicted"/>
<evidence type="ECO:0000313" key="3">
    <source>
        <dbReference type="Proteomes" id="UP000317410"/>
    </source>
</evidence>
<dbReference type="RefSeq" id="WP_127482957.1">
    <property type="nucleotide sequence ID" value="NZ_BJNQ01000020.1"/>
</dbReference>
<evidence type="ECO:0000313" key="2">
    <source>
        <dbReference type="EMBL" id="GEC76472.1"/>
    </source>
</evidence>
<dbReference type="PANTHER" id="PTHR43685:SF2">
    <property type="entry name" value="GLYCOSYLTRANSFERASE 2-LIKE DOMAIN-CONTAINING PROTEIN"/>
    <property type="match status" value="1"/>
</dbReference>
<feature type="domain" description="Glycosyltransferase 2-like" evidence="1">
    <location>
        <begin position="7"/>
        <end position="143"/>
    </location>
</feature>
<name>A0A4Y4BAD1_MICMQ</name>
<reference evidence="2 3" key="1">
    <citation type="submission" date="2019-06" db="EMBL/GenBank/DDBJ databases">
        <title>Whole genome shotgun sequence of Microbacterium liquefaciens NBRC 15037.</title>
        <authorList>
            <person name="Hosoyama A."/>
            <person name="Uohara A."/>
            <person name="Ohji S."/>
            <person name="Ichikawa N."/>
        </authorList>
    </citation>
    <scope>NUCLEOTIDE SEQUENCE [LARGE SCALE GENOMIC DNA]</scope>
    <source>
        <strain evidence="2 3">NBRC 15037</strain>
    </source>
</reference>
<dbReference type="InterPro" id="IPR001173">
    <property type="entry name" value="Glyco_trans_2-like"/>
</dbReference>
<comment type="caution">
    <text evidence="2">The sequence shown here is derived from an EMBL/GenBank/DDBJ whole genome shotgun (WGS) entry which is preliminary data.</text>
</comment>
<evidence type="ECO:0000259" key="1">
    <source>
        <dbReference type="Pfam" id="PF00535"/>
    </source>
</evidence>
<dbReference type="EMBL" id="BJNQ01000020">
    <property type="protein sequence ID" value="GEC76472.1"/>
    <property type="molecule type" value="Genomic_DNA"/>
</dbReference>
<gene>
    <name evidence="2" type="ORF">MLI01_26170</name>
</gene>
<protein>
    <submittedName>
        <fullName evidence="2">Glycosyl transferase</fullName>
    </submittedName>
</protein>
<organism evidence="2 3">
    <name type="scientific">Microbacterium maritypicum</name>
    <name type="common">Microbacterium liquefaciens</name>
    <dbReference type="NCBI Taxonomy" id="33918"/>
    <lineage>
        <taxon>Bacteria</taxon>
        <taxon>Bacillati</taxon>
        <taxon>Actinomycetota</taxon>
        <taxon>Actinomycetes</taxon>
        <taxon>Micrococcales</taxon>
        <taxon>Microbacteriaceae</taxon>
        <taxon>Microbacterium</taxon>
    </lineage>
</organism>
<dbReference type="PANTHER" id="PTHR43685">
    <property type="entry name" value="GLYCOSYLTRANSFERASE"/>
    <property type="match status" value="1"/>
</dbReference>
<keyword evidence="2" id="KW-0808">Transferase</keyword>
<dbReference type="Pfam" id="PF00535">
    <property type="entry name" value="Glycos_transf_2"/>
    <property type="match status" value="1"/>
</dbReference>
<dbReference type="InterPro" id="IPR050834">
    <property type="entry name" value="Glycosyltransf_2"/>
</dbReference>
<dbReference type="SUPFAM" id="SSF53448">
    <property type="entry name" value="Nucleotide-diphospho-sugar transferases"/>
    <property type="match status" value="1"/>
</dbReference>
<dbReference type="AlphaFoldDB" id="A0A4Y4BAD1"/>
<dbReference type="GO" id="GO:0016740">
    <property type="term" value="F:transferase activity"/>
    <property type="evidence" value="ECO:0007669"/>
    <property type="project" value="UniProtKB-KW"/>
</dbReference>